<dbReference type="PROSITE" id="PS51387">
    <property type="entry name" value="FAD_PCMH"/>
    <property type="match status" value="1"/>
</dbReference>
<organism evidence="21 22">
    <name type="scientific">Candidatus Vallotiella hemipterorum</name>
    <dbReference type="NCBI Taxonomy" id="1177213"/>
    <lineage>
        <taxon>Bacteria</taxon>
        <taxon>Pseudomonadati</taxon>
        <taxon>Pseudomonadota</taxon>
        <taxon>Betaproteobacteria</taxon>
        <taxon>Burkholderiales</taxon>
        <taxon>Burkholderiaceae</taxon>
        <taxon>Candidatus Vallotiella</taxon>
    </lineage>
</organism>
<dbReference type="SUPFAM" id="SSF56176">
    <property type="entry name" value="FAD-binding/transporter-associated domain-like"/>
    <property type="match status" value="1"/>
</dbReference>
<evidence type="ECO:0000256" key="13">
    <source>
        <dbReference type="ARBA" id="ARBA00022984"/>
    </source>
</evidence>
<feature type="domain" description="FAD-binding PCMH-type" evidence="20">
    <location>
        <begin position="52"/>
        <end position="225"/>
    </location>
</feature>
<evidence type="ECO:0000256" key="6">
    <source>
        <dbReference type="ARBA" id="ARBA00015188"/>
    </source>
</evidence>
<comment type="cofactor">
    <cofactor evidence="1 19">
        <name>FAD</name>
        <dbReference type="ChEBI" id="CHEBI:57692"/>
    </cofactor>
</comment>
<keyword evidence="14 19" id="KW-0560">Oxidoreductase</keyword>
<evidence type="ECO:0000256" key="4">
    <source>
        <dbReference type="ARBA" id="ARBA00004752"/>
    </source>
</evidence>
<dbReference type="NCBIfam" id="TIGR00179">
    <property type="entry name" value="murB"/>
    <property type="match status" value="1"/>
</dbReference>
<comment type="pathway">
    <text evidence="4 19">Cell wall biogenesis; peptidoglycan biosynthesis.</text>
</comment>
<gene>
    <name evidence="19 21" type="primary">murB</name>
    <name evidence="21" type="ORF">MYVALT_F_00960</name>
</gene>
<evidence type="ECO:0000256" key="15">
    <source>
        <dbReference type="ARBA" id="ARBA00023306"/>
    </source>
</evidence>
<evidence type="ECO:0000256" key="18">
    <source>
        <dbReference type="ARBA" id="ARBA00048914"/>
    </source>
</evidence>
<dbReference type="InterPro" id="IPR016169">
    <property type="entry name" value="FAD-bd_PCMH_sub2"/>
</dbReference>
<dbReference type="GO" id="GO:0005829">
    <property type="term" value="C:cytosol"/>
    <property type="evidence" value="ECO:0007669"/>
    <property type="project" value="TreeGrafter"/>
</dbReference>
<keyword evidence="9 19" id="KW-0285">Flavoprotein</keyword>
<evidence type="ECO:0000256" key="2">
    <source>
        <dbReference type="ARBA" id="ARBA00003921"/>
    </source>
</evidence>
<feature type="active site" evidence="19">
    <location>
        <position position="371"/>
    </location>
</feature>
<evidence type="ECO:0000256" key="1">
    <source>
        <dbReference type="ARBA" id="ARBA00001974"/>
    </source>
</evidence>
<dbReference type="InterPro" id="IPR003170">
    <property type="entry name" value="MurB"/>
</dbReference>
<evidence type="ECO:0000256" key="9">
    <source>
        <dbReference type="ARBA" id="ARBA00022630"/>
    </source>
</evidence>
<keyword evidence="7 19" id="KW-0963">Cytoplasm</keyword>
<keyword evidence="22" id="KW-1185">Reference proteome</keyword>
<dbReference type="Gene3D" id="3.30.43.10">
    <property type="entry name" value="Uridine Diphospho-n-acetylenolpyruvylglucosamine Reductase, domain 2"/>
    <property type="match status" value="1"/>
</dbReference>
<dbReference type="GO" id="GO:0008762">
    <property type="term" value="F:UDP-N-acetylmuramate dehydrogenase activity"/>
    <property type="evidence" value="ECO:0007669"/>
    <property type="project" value="UniProtKB-UniRule"/>
</dbReference>
<evidence type="ECO:0000256" key="19">
    <source>
        <dbReference type="HAMAP-Rule" id="MF_00037"/>
    </source>
</evidence>
<sequence>MSVLPRLTLCMIVSVNYKRLEISRIRYLRLTNTNVKFNMLQTNYSLRSSNTFGFDVRARIGGPICSEADLTALRADQRMVNMPRIVLGLGSNIVFTRDFDGLALVINLRGRRVIAQIDDAYIIEVAAGERWHDFVDWTLQQGMPGLENLAMIPGTVGAAPVQNIGAYGLELAERFERLRALDMINGRIVELDSQECAFGYRDSIFQHAVRDQLIILSVVFRLPKRWCARNLYADVASRLAVNNISKPTARQIFDVITEIRREKLPDPAILGSVGSFFKNPIVDTEQFLVLREKEPDIVYYNQRDGRVKLAAGWMIDRCGWKGRSIGKAAVHKSQSLVLVNRGGATGEQILTLARAIRSDVSRRFGLKLDIEPRII</sequence>
<keyword evidence="13 19" id="KW-0573">Peptidoglycan synthesis</keyword>
<dbReference type="GO" id="GO:0009252">
    <property type="term" value="P:peptidoglycan biosynthetic process"/>
    <property type="evidence" value="ECO:0007669"/>
    <property type="project" value="UniProtKB-UniRule"/>
</dbReference>
<evidence type="ECO:0000256" key="8">
    <source>
        <dbReference type="ARBA" id="ARBA00022618"/>
    </source>
</evidence>
<name>A0A916JSI7_9BURK</name>
<dbReference type="NCBIfam" id="NF000755">
    <property type="entry name" value="PRK00046.1"/>
    <property type="match status" value="1"/>
</dbReference>
<evidence type="ECO:0000259" key="20">
    <source>
        <dbReference type="PROSITE" id="PS51387"/>
    </source>
</evidence>
<dbReference type="GO" id="GO:0071949">
    <property type="term" value="F:FAD binding"/>
    <property type="evidence" value="ECO:0007669"/>
    <property type="project" value="InterPro"/>
</dbReference>
<evidence type="ECO:0000256" key="12">
    <source>
        <dbReference type="ARBA" id="ARBA00022960"/>
    </source>
</evidence>
<evidence type="ECO:0000256" key="14">
    <source>
        <dbReference type="ARBA" id="ARBA00023002"/>
    </source>
</evidence>
<proteinExistence type="inferred from homology"/>
<evidence type="ECO:0000256" key="16">
    <source>
        <dbReference type="ARBA" id="ARBA00023316"/>
    </source>
</evidence>
<comment type="subcellular location">
    <subcellularLocation>
        <location evidence="3 19">Cytoplasm</location>
    </subcellularLocation>
</comment>
<comment type="similarity">
    <text evidence="19">Belongs to the MurB family.</text>
</comment>
<evidence type="ECO:0000256" key="11">
    <source>
        <dbReference type="ARBA" id="ARBA00022857"/>
    </source>
</evidence>
<reference evidence="21" key="1">
    <citation type="submission" date="2021-06" db="EMBL/GenBank/DDBJ databases">
        <authorList>
            <person name="Szabo G."/>
        </authorList>
    </citation>
    <scope>NUCLEOTIDE SEQUENCE</scope>
    <source>
        <strain evidence="21">MYVALT</strain>
    </source>
</reference>
<dbReference type="InterPro" id="IPR036318">
    <property type="entry name" value="FAD-bd_PCMH-like_sf"/>
</dbReference>
<dbReference type="GO" id="GO:0051301">
    <property type="term" value="P:cell division"/>
    <property type="evidence" value="ECO:0007669"/>
    <property type="project" value="UniProtKB-KW"/>
</dbReference>
<keyword evidence="16 19" id="KW-0961">Cell wall biogenesis/degradation</keyword>
<dbReference type="EC" id="1.3.1.98" evidence="5 19"/>
<comment type="catalytic activity">
    <reaction evidence="18 19">
        <text>UDP-N-acetyl-alpha-D-muramate + NADP(+) = UDP-N-acetyl-3-O-(1-carboxyvinyl)-alpha-D-glucosamine + NADPH + H(+)</text>
        <dbReference type="Rhea" id="RHEA:12248"/>
        <dbReference type="ChEBI" id="CHEBI:15378"/>
        <dbReference type="ChEBI" id="CHEBI:57783"/>
        <dbReference type="ChEBI" id="CHEBI:58349"/>
        <dbReference type="ChEBI" id="CHEBI:68483"/>
        <dbReference type="ChEBI" id="CHEBI:70757"/>
        <dbReference type="EC" id="1.3.1.98"/>
    </reaction>
</comment>
<comment type="function">
    <text evidence="2 19">Cell wall formation.</text>
</comment>
<evidence type="ECO:0000313" key="22">
    <source>
        <dbReference type="Proteomes" id="UP000693996"/>
    </source>
</evidence>
<dbReference type="GO" id="GO:0071555">
    <property type="term" value="P:cell wall organization"/>
    <property type="evidence" value="ECO:0007669"/>
    <property type="project" value="UniProtKB-KW"/>
</dbReference>
<evidence type="ECO:0000256" key="5">
    <source>
        <dbReference type="ARBA" id="ARBA00012518"/>
    </source>
</evidence>
<dbReference type="EMBL" id="OU343031">
    <property type="protein sequence ID" value="CAG7600228.1"/>
    <property type="molecule type" value="Genomic_DNA"/>
</dbReference>
<dbReference type="Gene3D" id="3.30.465.10">
    <property type="match status" value="1"/>
</dbReference>
<evidence type="ECO:0000256" key="7">
    <source>
        <dbReference type="ARBA" id="ARBA00022490"/>
    </source>
</evidence>
<dbReference type="InterPro" id="IPR016166">
    <property type="entry name" value="FAD-bd_PCMH"/>
</dbReference>
<keyword evidence="12 19" id="KW-0133">Cell shape</keyword>
<evidence type="ECO:0000256" key="17">
    <source>
        <dbReference type="ARBA" id="ARBA00031026"/>
    </source>
</evidence>
<accession>A0A916JSI7</accession>
<dbReference type="PANTHER" id="PTHR21071:SF4">
    <property type="entry name" value="UDP-N-ACETYLENOLPYRUVOYLGLUCOSAMINE REDUCTASE"/>
    <property type="match status" value="1"/>
</dbReference>
<keyword evidence="11 19" id="KW-0521">NADP</keyword>
<evidence type="ECO:0000256" key="10">
    <source>
        <dbReference type="ARBA" id="ARBA00022827"/>
    </source>
</evidence>
<feature type="active site" description="Proton donor" evidence="19">
    <location>
        <position position="275"/>
    </location>
</feature>
<protein>
    <recommendedName>
        <fullName evidence="6 19">UDP-N-acetylenolpyruvoylglucosamine reductase</fullName>
        <ecNumber evidence="5 19">1.3.1.98</ecNumber>
    </recommendedName>
    <alternativeName>
        <fullName evidence="17 19">UDP-N-acetylmuramate dehydrogenase</fullName>
    </alternativeName>
</protein>
<keyword evidence="8 19" id="KW-0132">Cell division</keyword>
<dbReference type="HAMAP" id="MF_00037">
    <property type="entry name" value="MurB"/>
    <property type="match status" value="1"/>
</dbReference>
<dbReference type="GO" id="GO:0008360">
    <property type="term" value="P:regulation of cell shape"/>
    <property type="evidence" value="ECO:0007669"/>
    <property type="project" value="UniProtKB-KW"/>
</dbReference>
<dbReference type="PANTHER" id="PTHR21071">
    <property type="entry name" value="UDP-N-ACETYLENOLPYRUVOYLGLUCOSAMINE REDUCTASE"/>
    <property type="match status" value="1"/>
</dbReference>
<dbReference type="Proteomes" id="UP000693996">
    <property type="component" value="Chromosome"/>
</dbReference>
<dbReference type="Gene3D" id="3.90.78.10">
    <property type="entry name" value="UDP-N-acetylenolpyruvoylglucosamine reductase, C-terminal domain"/>
    <property type="match status" value="1"/>
</dbReference>
<keyword evidence="10 19" id="KW-0274">FAD</keyword>
<dbReference type="InterPro" id="IPR036635">
    <property type="entry name" value="MurB_C_sf"/>
</dbReference>
<dbReference type="AlphaFoldDB" id="A0A916JSI7"/>
<dbReference type="InterPro" id="IPR006094">
    <property type="entry name" value="Oxid_FAD_bind_N"/>
</dbReference>
<dbReference type="SUPFAM" id="SSF56194">
    <property type="entry name" value="Uridine diphospho-N-Acetylenolpyruvylglucosamine reductase, MurB, C-terminal domain"/>
    <property type="match status" value="1"/>
</dbReference>
<dbReference type="InterPro" id="IPR011601">
    <property type="entry name" value="MurB_C"/>
</dbReference>
<evidence type="ECO:0000313" key="21">
    <source>
        <dbReference type="EMBL" id="CAG7600228.1"/>
    </source>
</evidence>
<keyword evidence="15 19" id="KW-0131">Cell cycle</keyword>
<dbReference type="Pfam" id="PF01565">
    <property type="entry name" value="FAD_binding_4"/>
    <property type="match status" value="1"/>
</dbReference>
<evidence type="ECO:0000256" key="3">
    <source>
        <dbReference type="ARBA" id="ARBA00004496"/>
    </source>
</evidence>
<feature type="active site" evidence="19">
    <location>
        <position position="201"/>
    </location>
</feature>
<dbReference type="KEGG" id="vtr:MYVALT_F_00960"/>
<dbReference type="InterPro" id="IPR016167">
    <property type="entry name" value="FAD-bd_PCMH_sub1"/>
</dbReference>
<dbReference type="Pfam" id="PF02873">
    <property type="entry name" value="MurB_C"/>
    <property type="match status" value="1"/>
</dbReference>